<comment type="caution">
    <text evidence="1">The sequence shown here is derived from an EMBL/GenBank/DDBJ whole genome shotgun (WGS) entry which is preliminary data.</text>
</comment>
<gene>
    <name evidence="1" type="ORF">SDC9_204649</name>
</gene>
<reference evidence="1" key="1">
    <citation type="submission" date="2019-08" db="EMBL/GenBank/DDBJ databases">
        <authorList>
            <person name="Kucharzyk K."/>
            <person name="Murdoch R.W."/>
            <person name="Higgins S."/>
            <person name="Loffler F."/>
        </authorList>
    </citation>
    <scope>NUCLEOTIDE SEQUENCE</scope>
</reference>
<proteinExistence type="predicted"/>
<sequence>MRRVVFQIQTQQHAGIRAGAILQACIKIAQIAALGTLVGAQQQHVDMVKIAQALAPGIGRQIIPLVKSDFI</sequence>
<dbReference type="AlphaFoldDB" id="A0A645IZS8"/>
<evidence type="ECO:0000313" key="1">
    <source>
        <dbReference type="EMBL" id="MPN56955.1"/>
    </source>
</evidence>
<organism evidence="1">
    <name type="scientific">bioreactor metagenome</name>
    <dbReference type="NCBI Taxonomy" id="1076179"/>
    <lineage>
        <taxon>unclassified sequences</taxon>
        <taxon>metagenomes</taxon>
        <taxon>ecological metagenomes</taxon>
    </lineage>
</organism>
<dbReference type="EMBL" id="VSSQ01127901">
    <property type="protein sequence ID" value="MPN56955.1"/>
    <property type="molecule type" value="Genomic_DNA"/>
</dbReference>
<accession>A0A645IZS8</accession>
<protein>
    <submittedName>
        <fullName evidence="1">Uncharacterized protein</fullName>
    </submittedName>
</protein>
<name>A0A645IZS8_9ZZZZ</name>